<dbReference type="Proteomes" id="UP000492821">
    <property type="component" value="Unassembled WGS sequence"/>
</dbReference>
<dbReference type="PROSITE" id="PS00822">
    <property type="entry name" value="CYTO_HEME_LYASE_2"/>
    <property type="match status" value="1"/>
</dbReference>
<evidence type="ECO:0000256" key="7">
    <source>
        <dbReference type="ARBA" id="ARBA00023128"/>
    </source>
</evidence>
<evidence type="ECO:0000256" key="5">
    <source>
        <dbReference type="ARBA" id="ARBA00022792"/>
    </source>
</evidence>
<dbReference type="InterPro" id="IPR000511">
    <property type="entry name" value="Holocyt_c/c1_synthase"/>
</dbReference>
<dbReference type="GO" id="GO:0046872">
    <property type="term" value="F:metal ion binding"/>
    <property type="evidence" value="ECO:0007669"/>
    <property type="project" value="UniProtKB-KW"/>
</dbReference>
<dbReference type="AlphaFoldDB" id="A0A7E4ZW43"/>
<feature type="compositionally biased region" description="Polar residues" evidence="12">
    <location>
        <begin position="1"/>
        <end position="10"/>
    </location>
</feature>
<comment type="catalytic activity">
    <reaction evidence="10">
        <text>holo-[cytochrome c] = apo-[cytochrome c] + heme b</text>
        <dbReference type="Rhea" id="RHEA:22648"/>
        <dbReference type="Rhea" id="RHEA-COMP:10725"/>
        <dbReference type="Rhea" id="RHEA-COMP:10726"/>
        <dbReference type="ChEBI" id="CHEBI:29950"/>
        <dbReference type="ChEBI" id="CHEBI:60344"/>
        <dbReference type="ChEBI" id="CHEBI:83739"/>
        <dbReference type="EC" id="4.4.1.17"/>
    </reaction>
    <physiologicalReaction direction="right-to-left" evidence="10">
        <dbReference type="Rhea" id="RHEA:22650"/>
    </physiologicalReaction>
</comment>
<reference evidence="13" key="1">
    <citation type="journal article" date="2013" name="Genetics">
        <title>The draft genome and transcriptome of Panagrellus redivivus are shaped by the harsh demands of a free-living lifestyle.</title>
        <authorList>
            <person name="Srinivasan J."/>
            <person name="Dillman A.R."/>
            <person name="Macchietto M.G."/>
            <person name="Heikkinen L."/>
            <person name="Lakso M."/>
            <person name="Fracchia K.M."/>
            <person name="Antoshechkin I."/>
            <person name="Mortazavi A."/>
            <person name="Wong G."/>
            <person name="Sternberg P.W."/>
        </authorList>
    </citation>
    <scope>NUCLEOTIDE SEQUENCE [LARGE SCALE GENOMIC DNA]</scope>
    <source>
        <strain evidence="13">MT8872</strain>
    </source>
</reference>
<keyword evidence="8 11" id="KW-0472">Membrane</keyword>
<evidence type="ECO:0000313" key="13">
    <source>
        <dbReference type="Proteomes" id="UP000492821"/>
    </source>
</evidence>
<evidence type="ECO:0000256" key="8">
    <source>
        <dbReference type="ARBA" id="ARBA00023136"/>
    </source>
</evidence>
<dbReference type="GO" id="GO:0004408">
    <property type="term" value="F:holocytochrome-c synthase activity"/>
    <property type="evidence" value="ECO:0007669"/>
    <property type="project" value="UniProtKB-EC"/>
</dbReference>
<dbReference type="PANTHER" id="PTHR12743:SF0">
    <property type="entry name" value="HOLOCYTOCHROME C-TYPE SYNTHASE"/>
    <property type="match status" value="1"/>
</dbReference>
<evidence type="ECO:0000256" key="3">
    <source>
        <dbReference type="ARBA" id="ARBA00022617"/>
    </source>
</evidence>
<reference evidence="14" key="2">
    <citation type="submission" date="2020-10" db="UniProtKB">
        <authorList>
            <consortium name="WormBaseParasite"/>
        </authorList>
    </citation>
    <scope>IDENTIFICATION</scope>
</reference>
<proteinExistence type="inferred from homology"/>
<evidence type="ECO:0000313" key="14">
    <source>
        <dbReference type="WBParaSite" id="Pan_g2112.t1"/>
    </source>
</evidence>
<protein>
    <recommendedName>
        <fullName evidence="11">Holocytochrome c-type synthase</fullName>
        <ecNumber evidence="11">4.4.1.17</ecNumber>
    </recommendedName>
</protein>
<evidence type="ECO:0000256" key="2">
    <source>
        <dbReference type="ARBA" id="ARBA00007255"/>
    </source>
</evidence>
<comment type="similarity">
    <text evidence="2 11">Belongs to the cytochrome c-type heme lyase family.</text>
</comment>
<evidence type="ECO:0000256" key="10">
    <source>
        <dbReference type="ARBA" id="ARBA00023944"/>
    </source>
</evidence>
<name>A0A7E4ZW43_PANRE</name>
<organism evidence="13 14">
    <name type="scientific">Panagrellus redivivus</name>
    <name type="common">Microworm</name>
    <dbReference type="NCBI Taxonomy" id="6233"/>
    <lineage>
        <taxon>Eukaryota</taxon>
        <taxon>Metazoa</taxon>
        <taxon>Ecdysozoa</taxon>
        <taxon>Nematoda</taxon>
        <taxon>Chromadorea</taxon>
        <taxon>Rhabditida</taxon>
        <taxon>Tylenchina</taxon>
        <taxon>Panagrolaimomorpha</taxon>
        <taxon>Panagrolaimoidea</taxon>
        <taxon>Panagrolaimidae</taxon>
        <taxon>Panagrellus</taxon>
    </lineage>
</organism>
<dbReference type="WBParaSite" id="Pan_g2112.t1">
    <property type="protein sequence ID" value="Pan_g2112.t1"/>
    <property type="gene ID" value="Pan_g2112"/>
</dbReference>
<evidence type="ECO:0000256" key="9">
    <source>
        <dbReference type="ARBA" id="ARBA00023239"/>
    </source>
</evidence>
<keyword evidence="13" id="KW-1185">Reference proteome</keyword>
<evidence type="ECO:0000256" key="4">
    <source>
        <dbReference type="ARBA" id="ARBA00022723"/>
    </source>
</evidence>
<dbReference type="Pfam" id="PF01265">
    <property type="entry name" value="Cyto_heme_lyase"/>
    <property type="match status" value="1"/>
</dbReference>
<accession>A0A7E4ZW43</accession>
<evidence type="ECO:0000256" key="1">
    <source>
        <dbReference type="ARBA" id="ARBA00004273"/>
    </source>
</evidence>
<comment type="function">
    <text evidence="11">Lyase that catalyzes the covalent linking of the heme group to the cytochrome C apoprotein to produce the mature functional cytochrome.</text>
</comment>
<keyword evidence="3 11" id="KW-0349">Heme</keyword>
<evidence type="ECO:0000256" key="6">
    <source>
        <dbReference type="ARBA" id="ARBA00023004"/>
    </source>
</evidence>
<keyword evidence="5 11" id="KW-0999">Mitochondrion inner membrane</keyword>
<keyword evidence="9 11" id="KW-0456">Lyase</keyword>
<sequence length="281" mass="31675">MGAGQSTPQEQGKDACPMDKKVTDRKLAQAALATVSSGGGGCPSKAGSGANTYVSECPSAGAVAYKADEIDPLNAMPPPNQRPSPDQPFVLSTKREKSTIPKATEKADTWEYPSAQMFWNAMLRKGWRWQEDQLSQADMDNIITIHNANNEAAWLEVLKWENLLHPECDCPKLKSFKGDAKNISPRARMRSWMGYQLPFDRHDWIVDRCGQRDVRYIIDYYDGGAVDPNSKLFTVLDVRPAITDTQNMWDRMVVAYWRFKYEHLGFTPKLPIPPTEEAHHN</sequence>
<feature type="compositionally biased region" description="Basic and acidic residues" evidence="12">
    <location>
        <begin position="11"/>
        <end position="20"/>
    </location>
</feature>
<comment type="subcellular location">
    <subcellularLocation>
        <location evidence="1 11">Mitochondrion inner membrane</location>
    </subcellularLocation>
</comment>
<keyword evidence="4 11" id="KW-0479">Metal-binding</keyword>
<dbReference type="EC" id="4.4.1.17" evidence="11"/>
<dbReference type="PANTHER" id="PTHR12743">
    <property type="entry name" value="CYTOCHROME C1 HEME LYASE"/>
    <property type="match status" value="1"/>
</dbReference>
<feature type="region of interest" description="Disordered" evidence="12">
    <location>
        <begin position="1"/>
        <end position="20"/>
    </location>
</feature>
<keyword evidence="7 11" id="KW-0496">Mitochondrion</keyword>
<evidence type="ECO:0000256" key="12">
    <source>
        <dbReference type="SAM" id="MobiDB-lite"/>
    </source>
</evidence>
<dbReference type="GO" id="GO:0005743">
    <property type="term" value="C:mitochondrial inner membrane"/>
    <property type="evidence" value="ECO:0007669"/>
    <property type="project" value="UniProtKB-SubCell"/>
</dbReference>
<evidence type="ECO:0000256" key="11">
    <source>
        <dbReference type="RuleBase" id="RU363130"/>
    </source>
</evidence>
<keyword evidence="6 11" id="KW-0408">Iron</keyword>